<feature type="region of interest" description="Disordered" evidence="1">
    <location>
        <begin position="172"/>
        <end position="192"/>
    </location>
</feature>
<organism evidence="2">
    <name type="scientific">Puccinia triticina (isolate 1-1 / race 1 (BBBD))</name>
    <name type="common">Brown leaf rust fungus</name>
    <dbReference type="NCBI Taxonomy" id="630390"/>
    <lineage>
        <taxon>Eukaryota</taxon>
        <taxon>Fungi</taxon>
        <taxon>Dikarya</taxon>
        <taxon>Basidiomycota</taxon>
        <taxon>Pucciniomycotina</taxon>
        <taxon>Pucciniomycetes</taxon>
        <taxon>Pucciniales</taxon>
        <taxon>Pucciniaceae</taxon>
        <taxon>Puccinia</taxon>
    </lineage>
</organism>
<dbReference type="AlphaFoldDB" id="A0A180FZW3"/>
<feature type="compositionally biased region" description="Acidic residues" evidence="1">
    <location>
        <begin position="173"/>
        <end position="183"/>
    </location>
</feature>
<keyword evidence="4" id="KW-1185">Reference proteome</keyword>
<dbReference type="VEuPathDB" id="FungiDB:PTTG_02584"/>
<dbReference type="EnsemblFungi" id="PTTG_02584-t43_1">
    <property type="protein sequence ID" value="PTTG_02584-t43_1-p1"/>
    <property type="gene ID" value="PTTG_02584"/>
</dbReference>
<dbReference type="Proteomes" id="UP000005240">
    <property type="component" value="Unassembled WGS sequence"/>
</dbReference>
<feature type="non-terminal residue" evidence="2">
    <location>
        <position position="757"/>
    </location>
</feature>
<name>A0A180FZW3_PUCT1</name>
<dbReference type="PANTHER" id="PTHR31912">
    <property type="entry name" value="IP13529P"/>
    <property type="match status" value="1"/>
</dbReference>
<proteinExistence type="predicted"/>
<evidence type="ECO:0000313" key="4">
    <source>
        <dbReference type="Proteomes" id="UP000005240"/>
    </source>
</evidence>
<dbReference type="PANTHER" id="PTHR31912:SF34">
    <property type="entry name" value="NOTOCHORD-RELATED PROTEIN"/>
    <property type="match status" value="1"/>
</dbReference>
<dbReference type="EMBL" id="ADAS02002208">
    <property type="protein sequence ID" value="OAV85917.1"/>
    <property type="molecule type" value="Genomic_DNA"/>
</dbReference>
<reference evidence="2" key="2">
    <citation type="submission" date="2016-05" db="EMBL/GenBank/DDBJ databases">
        <title>Comparative analysis highlights variable genome content of wheat rusts and divergence of the mating loci.</title>
        <authorList>
            <person name="Cuomo C.A."/>
            <person name="Bakkeren G."/>
            <person name="Szabo L."/>
            <person name="Khalil H."/>
            <person name="Joly D."/>
            <person name="Goldberg J."/>
            <person name="Young S."/>
            <person name="Zeng Q."/>
            <person name="Fellers J."/>
        </authorList>
    </citation>
    <scope>NUCLEOTIDE SEQUENCE [LARGE SCALE GENOMIC DNA]</scope>
    <source>
        <strain evidence="2">1-1 BBBD Race 1</strain>
    </source>
</reference>
<evidence type="ECO:0000313" key="3">
    <source>
        <dbReference type="EnsemblFungi" id="PTTG_02584-t43_1-p1"/>
    </source>
</evidence>
<feature type="compositionally biased region" description="Polar residues" evidence="1">
    <location>
        <begin position="135"/>
        <end position="150"/>
    </location>
</feature>
<feature type="region of interest" description="Disordered" evidence="1">
    <location>
        <begin position="126"/>
        <end position="150"/>
    </location>
</feature>
<reference evidence="3 4" key="3">
    <citation type="journal article" date="2017" name="G3 (Bethesda)">
        <title>Comparative analysis highlights variable genome content of wheat rusts and divergence of the mating loci.</title>
        <authorList>
            <person name="Cuomo C.A."/>
            <person name="Bakkeren G."/>
            <person name="Khalil H.B."/>
            <person name="Panwar V."/>
            <person name="Joly D."/>
            <person name="Linning R."/>
            <person name="Sakthikumar S."/>
            <person name="Song X."/>
            <person name="Adiconis X."/>
            <person name="Fan L."/>
            <person name="Goldberg J.M."/>
            <person name="Levin J.Z."/>
            <person name="Young S."/>
            <person name="Zeng Q."/>
            <person name="Anikster Y."/>
            <person name="Bruce M."/>
            <person name="Wang M."/>
            <person name="Yin C."/>
            <person name="McCallum B."/>
            <person name="Szabo L.J."/>
            <person name="Hulbert S."/>
            <person name="Chen X."/>
            <person name="Fellers J.P."/>
        </authorList>
    </citation>
    <scope>NUCLEOTIDE SEQUENCE</scope>
    <source>
        <strain evidence="3">isolate 1-1 / race 1 (BBBD)</strain>
        <strain evidence="4">Isolate 1-1 / race 1 (BBBD)</strain>
    </source>
</reference>
<dbReference type="OrthoDB" id="2506088at2759"/>
<reference evidence="2" key="1">
    <citation type="submission" date="2009-11" db="EMBL/GenBank/DDBJ databases">
        <authorList>
            <consortium name="The Broad Institute Genome Sequencing Platform"/>
            <person name="Ward D."/>
            <person name="Feldgarden M."/>
            <person name="Earl A."/>
            <person name="Young S.K."/>
            <person name="Zeng Q."/>
            <person name="Koehrsen M."/>
            <person name="Alvarado L."/>
            <person name="Berlin A."/>
            <person name="Bochicchio J."/>
            <person name="Borenstein D."/>
            <person name="Chapman S.B."/>
            <person name="Chen Z."/>
            <person name="Engels R."/>
            <person name="Freedman E."/>
            <person name="Gellesch M."/>
            <person name="Goldberg J."/>
            <person name="Griggs A."/>
            <person name="Gujja S."/>
            <person name="Heilman E."/>
            <person name="Heiman D."/>
            <person name="Hepburn T."/>
            <person name="Howarth C."/>
            <person name="Jen D."/>
            <person name="Larson L."/>
            <person name="Lewis B."/>
            <person name="Mehta T."/>
            <person name="Park D."/>
            <person name="Pearson M."/>
            <person name="Roberts A."/>
            <person name="Saif S."/>
            <person name="Shea T."/>
            <person name="Shenoy N."/>
            <person name="Sisk P."/>
            <person name="Stolte C."/>
            <person name="Sykes S."/>
            <person name="Thomson T."/>
            <person name="Walk T."/>
            <person name="White J."/>
            <person name="Yandava C."/>
            <person name="Izard J."/>
            <person name="Baranova O.V."/>
            <person name="Blanton J.M."/>
            <person name="Tanner A.C."/>
            <person name="Dewhirst F.E."/>
            <person name="Haas B."/>
            <person name="Nusbaum C."/>
            <person name="Birren B."/>
        </authorList>
    </citation>
    <scope>NUCLEOTIDE SEQUENCE [LARGE SCALE GENOMIC DNA]</scope>
    <source>
        <strain evidence="2">1-1 BBBD Race 1</strain>
    </source>
</reference>
<sequence>MVGRIPRAAQFNVEDFSLHETPEGPKYLCTICPHPRMTTNPAKHARGPTHVLMVQHIEARRITTMNQLVEMNLQPQIGAQGDLQQHQNNEEQARRDSEAAQMWATIDGLIDLHARPQGVRPLLEDELDTQEDGHSNSCWPRSQQQENEPTATLDWDELLEQEINNVRLAGDPLEADDDAEPDPPMDASVNNPKENIWYPFKDKEDLVGSLLVGHTHSMLSRSLYSKIRGILELYDIELPAWATVQRSRTRIQKTLGSKVRVNMSVFDTPTFSLSAAEIISQDLANPLVSKHLDFYPEQTDGVDVFKLSQSNKWLKHLSPTHQPQMCEVDGKHFYIFEPVRLFSGVMVIPIYFYIYQGCLFSKCFELAEENVFQTESECKITIPPNLEFDNIELISTPVSNFNLNCLNIWTASGTPLLEACGGKIYECGLETPIEIPNPWRKTADGKIIRNVPITLYADDTSGNLSKQFNKHIGCYFTLSGLPPKISNQEYHCHYLSASNLAGVLEISEQIVNELNGMATDGFTAYDYSLSQEVLVNSVVLCFVGDSPMHAKITNTPNPGQALNPCRMCTLSSTTRELKQTSEFVKKFLHLDAQGNEMPVAARIWSTTYAHSYSLYNIAMTLSDTQFKIYSKVYGIKDQINIRFIQDSKKIPALMWKMRHFDLHDPTRLYNPYLKLSGFDGVHDTPVEVLHVILLGVAKYVARDAVGKLTGQQKSEVKARLRSFNRNSLNIDSLKPDYLVQHIKSLVGRDIKILLQAA</sequence>
<protein>
    <submittedName>
        <fullName evidence="2 3">Uncharacterized protein</fullName>
    </submittedName>
</protein>
<gene>
    <name evidence="2" type="ORF">PTTG_02584</name>
</gene>
<accession>A0A180FZW3</accession>
<evidence type="ECO:0000256" key="1">
    <source>
        <dbReference type="SAM" id="MobiDB-lite"/>
    </source>
</evidence>
<evidence type="ECO:0000313" key="2">
    <source>
        <dbReference type="EMBL" id="OAV85917.1"/>
    </source>
</evidence>
<reference evidence="3" key="4">
    <citation type="submission" date="2025-05" db="UniProtKB">
        <authorList>
            <consortium name="EnsemblFungi"/>
        </authorList>
    </citation>
    <scope>IDENTIFICATION</scope>
    <source>
        <strain evidence="3">isolate 1-1 / race 1 (BBBD)</strain>
    </source>
</reference>